<feature type="region of interest" description="Disordered" evidence="1">
    <location>
        <begin position="385"/>
        <end position="413"/>
    </location>
</feature>
<reference evidence="3 4" key="1">
    <citation type="journal article" date="2020" name="Harmful Algae">
        <title>Molecular and morphological characterization of a novel dihydroanatoxin-a producing Microcoleus species (cyanobacteria) from the Russian River, California, USA.</title>
        <authorList>
            <person name="Conklin K.Y."/>
            <person name="Stancheva R."/>
            <person name="Otten T.G."/>
            <person name="Fadness R."/>
            <person name="Boyer G.L."/>
            <person name="Read B."/>
            <person name="Zhang X."/>
            <person name="Sheath R.G."/>
        </authorList>
    </citation>
    <scope>NUCLEOTIDE SEQUENCE [LARGE SCALE GENOMIC DNA]</scope>
    <source>
        <strain evidence="3 4">PTRS2</strain>
    </source>
</reference>
<proteinExistence type="predicted"/>
<feature type="compositionally biased region" description="Basic and acidic residues" evidence="1">
    <location>
        <begin position="387"/>
        <end position="413"/>
    </location>
</feature>
<dbReference type="Proteomes" id="UP001384579">
    <property type="component" value="Unassembled WGS sequence"/>
</dbReference>
<gene>
    <name evidence="3" type="ORF">WMG39_23955</name>
</gene>
<organism evidence="3 4">
    <name type="scientific">Microcoleus anatoxicus PTRS2</name>
    <dbReference type="NCBI Taxonomy" id="2705321"/>
    <lineage>
        <taxon>Bacteria</taxon>
        <taxon>Bacillati</taxon>
        <taxon>Cyanobacteriota</taxon>
        <taxon>Cyanophyceae</taxon>
        <taxon>Oscillatoriophycideae</taxon>
        <taxon>Oscillatoriales</taxon>
        <taxon>Microcoleaceae</taxon>
        <taxon>Microcoleus</taxon>
        <taxon>Microcoleus anatoxicus</taxon>
    </lineage>
</organism>
<dbReference type="PROSITE" id="PS50234">
    <property type="entry name" value="VWFA"/>
    <property type="match status" value="1"/>
</dbReference>
<sequence>MFNLELDWDLPAKIKAKNTKHILRVRIRPQSGGPGLPLRIAIALDTSQSMGGENLQRAQEACRAVVAQLRDRDRLSLAGFSTSVTPLLQSLPGGAAALQPANTAISRLTAGGVTLTGLALDWILNALPPEAGVARVGILITDGHATTSQGRILDDTGVLIDKSQQLANLGIILNTVGLGNANNFNTALLTDLSDKGRGSFIFADTPASLEPQLQKRLTECQAMATENTVIQLIPSNGVKVKGFCRYRPEYLPLEETAKNQLTIGAIAANSPTDLLIELEIPLGGFDEPTGNKDVISVELTAKGMTNPVRAKAGINYTTSYPELQKQNKVNEEIKKDYYCWMINLTIKELSGTENPNEQKELLEKARYDAEEAGKTDMVNQLDQQLDDLEKSGKLDPNRTTKLLRDSRDLGGKE</sequence>
<protein>
    <submittedName>
        <fullName evidence="3">VWA domain-containing protein</fullName>
    </submittedName>
</protein>
<name>A0ABU8YU47_9CYAN</name>
<comment type="caution">
    <text evidence="3">The sequence shown here is derived from an EMBL/GenBank/DDBJ whole genome shotgun (WGS) entry which is preliminary data.</text>
</comment>
<evidence type="ECO:0000256" key="1">
    <source>
        <dbReference type="SAM" id="MobiDB-lite"/>
    </source>
</evidence>
<dbReference type="RefSeq" id="WP_340541918.1">
    <property type="nucleotide sequence ID" value="NZ_JBBLXS010000456.1"/>
</dbReference>
<dbReference type="InterPro" id="IPR002035">
    <property type="entry name" value="VWF_A"/>
</dbReference>
<evidence type="ECO:0000313" key="3">
    <source>
        <dbReference type="EMBL" id="MEK0187870.1"/>
    </source>
</evidence>
<dbReference type="PANTHER" id="PTHR10579:SF43">
    <property type="entry name" value="ZINC FINGER (C3HC4-TYPE RING FINGER) FAMILY PROTEIN"/>
    <property type="match status" value="1"/>
</dbReference>
<dbReference type="InterPro" id="IPR051266">
    <property type="entry name" value="CLCR"/>
</dbReference>
<dbReference type="Pfam" id="PF00092">
    <property type="entry name" value="VWA"/>
    <property type="match status" value="1"/>
</dbReference>
<dbReference type="InterPro" id="IPR036465">
    <property type="entry name" value="vWFA_dom_sf"/>
</dbReference>
<accession>A0ABU8YU47</accession>
<feature type="domain" description="VWFA" evidence="2">
    <location>
        <begin position="39"/>
        <end position="217"/>
    </location>
</feature>
<dbReference type="PANTHER" id="PTHR10579">
    <property type="entry name" value="CALCIUM-ACTIVATED CHLORIDE CHANNEL REGULATOR"/>
    <property type="match status" value="1"/>
</dbReference>
<evidence type="ECO:0000313" key="4">
    <source>
        <dbReference type="Proteomes" id="UP001384579"/>
    </source>
</evidence>
<dbReference type="EMBL" id="JBBLXS010000456">
    <property type="protein sequence ID" value="MEK0187870.1"/>
    <property type="molecule type" value="Genomic_DNA"/>
</dbReference>
<dbReference type="CDD" id="cd00198">
    <property type="entry name" value="vWFA"/>
    <property type="match status" value="1"/>
</dbReference>
<dbReference type="Gene3D" id="3.40.50.410">
    <property type="entry name" value="von Willebrand factor, type A domain"/>
    <property type="match status" value="1"/>
</dbReference>
<dbReference type="SMART" id="SM00327">
    <property type="entry name" value="VWA"/>
    <property type="match status" value="1"/>
</dbReference>
<keyword evidence="4" id="KW-1185">Reference proteome</keyword>
<dbReference type="SUPFAM" id="SSF53300">
    <property type="entry name" value="vWA-like"/>
    <property type="match status" value="1"/>
</dbReference>
<evidence type="ECO:0000259" key="2">
    <source>
        <dbReference type="PROSITE" id="PS50234"/>
    </source>
</evidence>